<gene>
    <name evidence="2" type="ORF">D5R40_21395</name>
</gene>
<protein>
    <submittedName>
        <fullName evidence="2">NAD-dependent epimerase/dehydratase family protein</fullName>
    </submittedName>
</protein>
<dbReference type="Gene3D" id="3.40.50.720">
    <property type="entry name" value="NAD(P)-binding Rossmann-like Domain"/>
    <property type="match status" value="1"/>
</dbReference>
<proteinExistence type="predicted"/>
<sequence length="349" mass="39097">MLCFNVILFFVQKITDLRSIIVVEFNKRFSKVVIVGGAGFVGREIIVQFQPIADNIVVIDNMRTGLRNKKELELVELIENDIRDLGGDWPRAFRGADLVIHLAANIDTPWSVKYMNDDFSLNALGTKNIVNACVAASVPKILYASSAAVYGAVTEDKLPITENIYPEPASPYAKTKFQGEIEVLAGARTYGYTAHCLRMFNIYGPWESPVTLDEVLLYTLYVLKNQEISIFGEPSNQVRDYVSVSDIARAYVLAAQSEKQGAFFYNIGSGKGTNFAELLSIIENVTGIIPQTKILPLRPGELTKSWGIYERAKEIIQYEHQVNIEEGVKQMVDWIKNAPQEVLNLYKLS</sequence>
<feature type="domain" description="NAD-dependent epimerase/dehydratase" evidence="1">
    <location>
        <begin position="32"/>
        <end position="268"/>
    </location>
</feature>
<evidence type="ECO:0000313" key="3">
    <source>
        <dbReference type="Proteomes" id="UP000269154"/>
    </source>
</evidence>
<dbReference type="InterPro" id="IPR050177">
    <property type="entry name" value="Lipid_A_modif_metabolic_enz"/>
</dbReference>
<accession>A0A3N6QDM5</accession>
<dbReference type="InterPro" id="IPR001509">
    <property type="entry name" value="Epimerase_deHydtase"/>
</dbReference>
<dbReference type="Proteomes" id="UP000269154">
    <property type="component" value="Unassembled WGS sequence"/>
</dbReference>
<dbReference type="SUPFAM" id="SSF51735">
    <property type="entry name" value="NAD(P)-binding Rossmann-fold domains"/>
    <property type="match status" value="1"/>
</dbReference>
<dbReference type="InterPro" id="IPR036291">
    <property type="entry name" value="NAD(P)-bd_dom_sf"/>
</dbReference>
<dbReference type="AlphaFoldDB" id="A0A3N6QDM5"/>
<name>A0A3N6QDM5_9CYAN</name>
<evidence type="ECO:0000259" key="1">
    <source>
        <dbReference type="Pfam" id="PF01370"/>
    </source>
</evidence>
<dbReference type="PANTHER" id="PTHR43245:SF13">
    <property type="entry name" value="UDP-D-APIOSE_UDP-D-XYLOSE SYNTHASE 2"/>
    <property type="match status" value="1"/>
</dbReference>
<dbReference type="Pfam" id="PF01370">
    <property type="entry name" value="Epimerase"/>
    <property type="match status" value="1"/>
</dbReference>
<evidence type="ECO:0000313" key="2">
    <source>
        <dbReference type="EMBL" id="RQH33503.1"/>
    </source>
</evidence>
<dbReference type="PANTHER" id="PTHR43245">
    <property type="entry name" value="BIFUNCTIONAL POLYMYXIN RESISTANCE PROTEIN ARNA"/>
    <property type="match status" value="1"/>
</dbReference>
<organism evidence="2 3">
    <name type="scientific">Okeania hirsuta</name>
    <dbReference type="NCBI Taxonomy" id="1458930"/>
    <lineage>
        <taxon>Bacteria</taxon>
        <taxon>Bacillati</taxon>
        <taxon>Cyanobacteriota</taxon>
        <taxon>Cyanophyceae</taxon>
        <taxon>Oscillatoriophycideae</taxon>
        <taxon>Oscillatoriales</taxon>
        <taxon>Microcoleaceae</taxon>
        <taxon>Okeania</taxon>
    </lineage>
</organism>
<comment type="caution">
    <text evidence="2">The sequence shown here is derived from an EMBL/GenBank/DDBJ whole genome shotgun (WGS) entry which is preliminary data.</text>
</comment>
<dbReference type="OrthoDB" id="9811743at2"/>
<dbReference type="EMBL" id="RCBY01000142">
    <property type="protein sequence ID" value="RQH33503.1"/>
    <property type="molecule type" value="Genomic_DNA"/>
</dbReference>
<keyword evidence="3" id="KW-1185">Reference proteome</keyword>
<reference evidence="2 3" key="1">
    <citation type="journal article" date="2018" name="ACS Chem. Biol.">
        <title>Ketoreductase domain dysfunction expands chemodiversity: malyngamide biosynthesis in the cyanobacterium Okeania hirsuta.</title>
        <authorList>
            <person name="Moss N.A."/>
            <person name="Leao T."/>
            <person name="Rankin M."/>
            <person name="McCullough T.M."/>
            <person name="Qu P."/>
            <person name="Korobeynikov A."/>
            <person name="Smith J.L."/>
            <person name="Gerwick L."/>
            <person name="Gerwick W.H."/>
        </authorList>
    </citation>
    <scope>NUCLEOTIDE SEQUENCE [LARGE SCALE GENOMIC DNA]</scope>
    <source>
        <strain evidence="2 3">PAB10Feb10-1</strain>
    </source>
</reference>